<evidence type="ECO:0000313" key="3">
    <source>
        <dbReference type="Proteomes" id="UP000647172"/>
    </source>
</evidence>
<accession>A0A919JN82</accession>
<dbReference type="InterPro" id="IPR002645">
    <property type="entry name" value="STAS_dom"/>
</dbReference>
<feature type="domain" description="STAS" evidence="1">
    <location>
        <begin position="199"/>
        <end position="287"/>
    </location>
</feature>
<dbReference type="AlphaFoldDB" id="A0A919JN82"/>
<name>A0A919JN82_9ACTN</name>
<gene>
    <name evidence="2" type="ORF">Ani05nite_76830</name>
</gene>
<dbReference type="CDD" id="cd07043">
    <property type="entry name" value="STAS_anti-anti-sigma_factors"/>
    <property type="match status" value="1"/>
</dbReference>
<evidence type="ECO:0000313" key="2">
    <source>
        <dbReference type="EMBL" id="GIE54149.1"/>
    </source>
</evidence>
<proteinExistence type="predicted"/>
<dbReference type="PROSITE" id="PS50801">
    <property type="entry name" value="STAS"/>
    <property type="match status" value="1"/>
</dbReference>
<evidence type="ECO:0000259" key="1">
    <source>
        <dbReference type="PROSITE" id="PS50801"/>
    </source>
</evidence>
<dbReference type="EMBL" id="BOMQ01000095">
    <property type="protein sequence ID" value="GIE54149.1"/>
    <property type="molecule type" value="Genomic_DNA"/>
</dbReference>
<organism evidence="2 3">
    <name type="scientific">Actinoplanes nipponensis</name>
    <dbReference type="NCBI Taxonomy" id="135950"/>
    <lineage>
        <taxon>Bacteria</taxon>
        <taxon>Bacillati</taxon>
        <taxon>Actinomycetota</taxon>
        <taxon>Actinomycetes</taxon>
        <taxon>Micromonosporales</taxon>
        <taxon>Micromonosporaceae</taxon>
        <taxon>Actinoplanes</taxon>
    </lineage>
</organism>
<dbReference type="Pfam" id="PF13466">
    <property type="entry name" value="STAS_2"/>
    <property type="match status" value="1"/>
</dbReference>
<protein>
    <recommendedName>
        <fullName evidence="1">STAS domain-containing protein</fullName>
    </recommendedName>
</protein>
<dbReference type="InterPro" id="IPR036513">
    <property type="entry name" value="STAS_dom_sf"/>
</dbReference>
<dbReference type="Proteomes" id="UP000647172">
    <property type="component" value="Unassembled WGS sequence"/>
</dbReference>
<keyword evidence="3" id="KW-1185">Reference proteome</keyword>
<dbReference type="RefSeq" id="WP_203776690.1">
    <property type="nucleotide sequence ID" value="NZ_BAAAYJ010000011.1"/>
</dbReference>
<dbReference type="Gene3D" id="3.30.750.24">
    <property type="entry name" value="STAS domain"/>
    <property type="match status" value="1"/>
</dbReference>
<dbReference type="SUPFAM" id="SSF52091">
    <property type="entry name" value="SpoIIaa-like"/>
    <property type="match status" value="1"/>
</dbReference>
<dbReference type="InterPro" id="IPR025847">
    <property type="entry name" value="MEDS_domain"/>
</dbReference>
<dbReference type="Pfam" id="PF14417">
    <property type="entry name" value="MEDS"/>
    <property type="match status" value="1"/>
</dbReference>
<comment type="caution">
    <text evidence="2">The sequence shown here is derived from an EMBL/GenBank/DDBJ whole genome shotgun (WGS) entry which is preliminary data.</text>
</comment>
<dbReference type="InterPro" id="IPR058548">
    <property type="entry name" value="MlaB-like_STAS"/>
</dbReference>
<sequence>MTDAVTVDAVAAGDHVCLTFSDPDERLDIVAEFVAEGLGCNHKVLCYTHSLTPQRLSDELTWRGVAVPPAVRSGQLDVTDGGQLWAPGGPATAAAMVEALAGEIEQAAGQGYAGLRMTADMCWATRPSATVPELRAFEEAAAGLCADGRFTAVCQYDRDGFDPVTLAFAAEAHPKTVAALAYHDDAVLRICRQHRPPGVRISGELDYTRLEPLRQALTEALRLDTDIHVDMSRARFVDVTAATMIAKTALSLPADRHLIVTCGPAVAETFRLVGAGEAGQFRMQPSR</sequence>
<reference evidence="2" key="1">
    <citation type="submission" date="2021-01" db="EMBL/GenBank/DDBJ databases">
        <title>Whole genome shotgun sequence of Actinoplanes nipponensis NBRC 14063.</title>
        <authorList>
            <person name="Komaki H."/>
            <person name="Tamura T."/>
        </authorList>
    </citation>
    <scope>NUCLEOTIDE SEQUENCE</scope>
    <source>
        <strain evidence="2">NBRC 14063</strain>
    </source>
</reference>